<evidence type="ECO:0000256" key="7">
    <source>
        <dbReference type="SAM" id="Phobius"/>
    </source>
</evidence>
<dbReference type="AlphaFoldDB" id="A0A6B2L2M3"/>
<keyword evidence="2 7" id="KW-0812">Transmembrane</keyword>
<evidence type="ECO:0000256" key="6">
    <source>
        <dbReference type="ARBA" id="ARBA00038166"/>
    </source>
</evidence>
<accession>A0A6B2L2M3</accession>
<dbReference type="PANTHER" id="PTHR16189">
    <property type="entry name" value="TRANSMEMBRANE PROTEIN 104-RELATED"/>
    <property type="match status" value="1"/>
</dbReference>
<dbReference type="EMBL" id="GIBP01002241">
    <property type="protein sequence ID" value="NDV31210.1"/>
    <property type="molecule type" value="Transcribed_RNA"/>
</dbReference>
<feature type="transmembrane region" description="Helical" evidence="7">
    <location>
        <begin position="12"/>
        <end position="32"/>
    </location>
</feature>
<evidence type="ECO:0000256" key="4">
    <source>
        <dbReference type="ARBA" id="ARBA00023136"/>
    </source>
</evidence>
<feature type="transmembrane region" description="Helical" evidence="7">
    <location>
        <begin position="293"/>
        <end position="314"/>
    </location>
</feature>
<feature type="transmembrane region" description="Helical" evidence="7">
    <location>
        <begin position="38"/>
        <end position="63"/>
    </location>
</feature>
<evidence type="ECO:0000256" key="3">
    <source>
        <dbReference type="ARBA" id="ARBA00022989"/>
    </source>
</evidence>
<comment type="subcellular location">
    <subcellularLocation>
        <location evidence="1">Membrane</location>
        <topology evidence="1">Multi-pass membrane protein</topology>
    </subcellularLocation>
</comment>
<feature type="transmembrane region" description="Helical" evidence="7">
    <location>
        <begin position="141"/>
        <end position="159"/>
    </location>
</feature>
<name>A0A6B2L2M3_9EUKA</name>
<feature type="domain" description="Amino acid transporter transmembrane" evidence="8">
    <location>
        <begin position="128"/>
        <end position="450"/>
    </location>
</feature>
<evidence type="ECO:0000256" key="2">
    <source>
        <dbReference type="ARBA" id="ARBA00022692"/>
    </source>
</evidence>
<keyword evidence="3 7" id="KW-1133">Transmembrane helix</keyword>
<proteinExistence type="inferred from homology"/>
<dbReference type="InterPro" id="IPR013057">
    <property type="entry name" value="AA_transpt_TM"/>
</dbReference>
<evidence type="ECO:0000259" key="8">
    <source>
        <dbReference type="Pfam" id="PF01490"/>
    </source>
</evidence>
<keyword evidence="4 7" id="KW-0472">Membrane</keyword>
<feature type="transmembrane region" description="Helical" evidence="7">
    <location>
        <begin position="422"/>
        <end position="441"/>
    </location>
</feature>
<keyword evidence="5" id="KW-0325">Glycoprotein</keyword>
<feature type="transmembrane region" description="Helical" evidence="7">
    <location>
        <begin position="193"/>
        <end position="210"/>
    </location>
</feature>
<feature type="transmembrane region" description="Helical" evidence="7">
    <location>
        <begin position="348"/>
        <end position="371"/>
    </location>
</feature>
<feature type="transmembrane region" description="Helical" evidence="7">
    <location>
        <begin position="392"/>
        <end position="410"/>
    </location>
</feature>
<sequence length="490" mass="54573">MAGGDTSGSRYPVSVASIFVFNLIVGVGALALPKAFQTAGLVLGTLFLSLLCFLGYITITFMVEAQAIANAILLKTEGQEKESLINSSNGNSYDSGFSSDTPFVHSINETPSTRKSIFYIKRRVEVSQMALLFLGEWGQRLFFLVMIIYLYGDLAIYAVSVPKSIYTATGDWLHPGNHSLNGTNTGHTDNSLYYIYLSIFSVVLVPFSFFDFQKTRYLQICTLVIRNVSLFGMIIIALIYDIKGEGHAPTSLFNWAGFPEIFGSAIYAFMCHHSLPSIVTPITNQKFVKIMMLFDNIFVLITYVLLCLTALWAFGDVTNPTCSNSPGAPCSIQPLYTLNFSSYDVLPIAKFLVLFPAFTLSSNFPLIAITLRNNLMQLITYRENEMNPQVRKIIFGLISCIPPLGIAFATQDVQTLVSFTGAYAGLGIMFFFPALLVFFARRKYETMATTKEKNFLESPFRHNGWVYLIFVWCVLALGGQIFRQVYAGIK</sequence>
<feature type="transmembrane region" description="Helical" evidence="7">
    <location>
        <begin position="217"/>
        <end position="240"/>
    </location>
</feature>
<dbReference type="PANTHER" id="PTHR16189:SF0">
    <property type="entry name" value="TRANSMEMBRANE PROTEIN 104"/>
    <property type="match status" value="1"/>
</dbReference>
<protein>
    <recommendedName>
        <fullName evidence="8">Amino acid transporter transmembrane domain-containing protein</fullName>
    </recommendedName>
</protein>
<evidence type="ECO:0000313" key="9">
    <source>
        <dbReference type="EMBL" id="NDV31210.1"/>
    </source>
</evidence>
<dbReference type="GO" id="GO:0016020">
    <property type="term" value="C:membrane"/>
    <property type="evidence" value="ECO:0007669"/>
    <property type="project" value="UniProtKB-SubCell"/>
</dbReference>
<evidence type="ECO:0000256" key="1">
    <source>
        <dbReference type="ARBA" id="ARBA00004141"/>
    </source>
</evidence>
<dbReference type="Pfam" id="PF01490">
    <property type="entry name" value="Aa_trans"/>
    <property type="match status" value="1"/>
</dbReference>
<organism evidence="9">
    <name type="scientific">Arcella intermedia</name>
    <dbReference type="NCBI Taxonomy" id="1963864"/>
    <lineage>
        <taxon>Eukaryota</taxon>
        <taxon>Amoebozoa</taxon>
        <taxon>Tubulinea</taxon>
        <taxon>Elardia</taxon>
        <taxon>Arcellinida</taxon>
        <taxon>Sphaerothecina</taxon>
        <taxon>Arcellidae</taxon>
        <taxon>Arcella</taxon>
    </lineage>
</organism>
<evidence type="ECO:0000256" key="5">
    <source>
        <dbReference type="ARBA" id="ARBA00023180"/>
    </source>
</evidence>
<reference evidence="9" key="1">
    <citation type="journal article" date="2020" name="J. Eukaryot. Microbiol.">
        <title>De novo Sequencing, Assembly and Annotation of the Transcriptome for the Free-Living Testate Amoeba Arcella intermedia.</title>
        <authorList>
            <person name="Ribeiro G.M."/>
            <person name="Porfirio-Sousa A.L."/>
            <person name="Maurer-Alcala X.X."/>
            <person name="Katz L.A."/>
            <person name="Lahr D.J.G."/>
        </authorList>
    </citation>
    <scope>NUCLEOTIDE SEQUENCE</scope>
</reference>
<feature type="transmembrane region" description="Helical" evidence="7">
    <location>
        <begin position="252"/>
        <end position="272"/>
    </location>
</feature>
<feature type="transmembrane region" description="Helical" evidence="7">
    <location>
        <begin position="462"/>
        <end position="482"/>
    </location>
</feature>
<comment type="similarity">
    <text evidence="6">Belongs to the TMEM104 family.</text>
</comment>